<evidence type="ECO:0000313" key="1">
    <source>
        <dbReference type="Proteomes" id="UP000887565"/>
    </source>
</evidence>
<organism evidence="1 2">
    <name type="scientific">Romanomermis culicivorax</name>
    <name type="common">Nematode worm</name>
    <dbReference type="NCBI Taxonomy" id="13658"/>
    <lineage>
        <taxon>Eukaryota</taxon>
        <taxon>Metazoa</taxon>
        <taxon>Ecdysozoa</taxon>
        <taxon>Nematoda</taxon>
        <taxon>Enoplea</taxon>
        <taxon>Dorylaimia</taxon>
        <taxon>Mermithida</taxon>
        <taxon>Mermithoidea</taxon>
        <taxon>Mermithidae</taxon>
        <taxon>Romanomermis</taxon>
    </lineage>
</organism>
<name>A0A915HGX3_ROMCU</name>
<dbReference type="Proteomes" id="UP000887565">
    <property type="component" value="Unplaced"/>
</dbReference>
<sequence>MIFEVFNCESHLALQVVADKEAEESARSEYQRQQDAKAAKREAVTLPSVPAKSQLNKFLDTVTSQASSDEYILGMDITSQDVYCPMATTTGGMKGKQSRRNHPKMKMLKLPMKRPIPPFWLLNNQVSQPNHKCNHPRK</sequence>
<dbReference type="WBParaSite" id="nRc.2.0.1.t01262-RA">
    <property type="protein sequence ID" value="nRc.2.0.1.t01262-RA"/>
    <property type="gene ID" value="nRc.2.0.1.g01262"/>
</dbReference>
<reference evidence="2" key="1">
    <citation type="submission" date="2022-11" db="UniProtKB">
        <authorList>
            <consortium name="WormBaseParasite"/>
        </authorList>
    </citation>
    <scope>IDENTIFICATION</scope>
</reference>
<dbReference type="AlphaFoldDB" id="A0A915HGX3"/>
<evidence type="ECO:0000313" key="2">
    <source>
        <dbReference type="WBParaSite" id="nRc.2.0.1.t01262-RA"/>
    </source>
</evidence>
<protein>
    <submittedName>
        <fullName evidence="2">Uncharacterized protein</fullName>
    </submittedName>
</protein>
<accession>A0A915HGX3</accession>
<keyword evidence="1" id="KW-1185">Reference proteome</keyword>
<proteinExistence type="predicted"/>